<name>A0A090SZS6_9VIBR</name>
<dbReference type="EMBL" id="BBMT01000001">
    <property type="protein sequence ID" value="GAL32418.1"/>
    <property type="molecule type" value="Genomic_DNA"/>
</dbReference>
<dbReference type="Proteomes" id="UP000029224">
    <property type="component" value="Unassembled WGS sequence"/>
</dbReference>
<evidence type="ECO:0000313" key="1">
    <source>
        <dbReference type="EMBL" id="GAL32418.1"/>
    </source>
</evidence>
<reference evidence="1 2" key="2">
    <citation type="submission" date="2014-09" db="EMBL/GenBank/DDBJ databases">
        <authorList>
            <consortium name="NBRP consortium"/>
            <person name="Sawabe T."/>
            <person name="Meirelles P."/>
            <person name="Nakanishi M."/>
            <person name="Sayaka M."/>
            <person name="Hattori M."/>
            <person name="Ohkuma M."/>
        </authorList>
    </citation>
    <scope>NUCLEOTIDE SEQUENCE [LARGE SCALE GENOMIC DNA]</scope>
    <source>
        <strain evidence="1 2">JCM 19240</strain>
    </source>
</reference>
<sequence length="60" mass="6874">MLCEDDQGEKPSYQIPKNHYVVGTYLEQKLFITLENGEPKHFSDGKEDLDGKNNVVSLFN</sequence>
<comment type="caution">
    <text evidence="1">The sequence shown here is derived from an EMBL/GenBank/DDBJ whole genome shotgun (WGS) entry which is preliminary data.</text>
</comment>
<protein>
    <submittedName>
        <fullName evidence="1">Uncharacterized protein</fullName>
    </submittedName>
</protein>
<evidence type="ECO:0000313" key="2">
    <source>
        <dbReference type="Proteomes" id="UP000029224"/>
    </source>
</evidence>
<gene>
    <name evidence="1" type="ORF">JCM19240_5849</name>
</gene>
<keyword evidence="2" id="KW-1185">Reference proteome</keyword>
<accession>A0A090SZS6</accession>
<proteinExistence type="predicted"/>
<dbReference type="AlphaFoldDB" id="A0A090SZS6"/>
<reference evidence="1 2" key="1">
    <citation type="submission" date="2014-09" db="EMBL/GenBank/DDBJ databases">
        <title>Vibrio maritimus JCM 19240. (C210) whole genome shotgun sequence.</title>
        <authorList>
            <person name="Sawabe T."/>
            <person name="Meirelles P."/>
            <person name="Nakanishi M."/>
            <person name="Sayaka M."/>
            <person name="Hattori M."/>
            <person name="Ohkuma M."/>
        </authorList>
    </citation>
    <scope>NUCLEOTIDE SEQUENCE [LARGE SCALE GENOMIC DNA]</scope>
    <source>
        <strain evidence="1 2">JCM 19240</strain>
    </source>
</reference>
<organism evidence="1 2">
    <name type="scientific">Vibrio maritimus</name>
    <dbReference type="NCBI Taxonomy" id="990268"/>
    <lineage>
        <taxon>Bacteria</taxon>
        <taxon>Pseudomonadati</taxon>
        <taxon>Pseudomonadota</taxon>
        <taxon>Gammaproteobacteria</taxon>
        <taxon>Vibrionales</taxon>
        <taxon>Vibrionaceae</taxon>
        <taxon>Vibrio</taxon>
    </lineage>
</organism>